<dbReference type="Gene3D" id="2.40.70.10">
    <property type="entry name" value="Acid Proteases"/>
    <property type="match status" value="1"/>
</dbReference>
<dbReference type="EMBL" id="CADCXW020000008">
    <property type="protein sequence ID" value="CAD1540716.1"/>
    <property type="molecule type" value="Genomic_DNA"/>
</dbReference>
<name>A0A6V7INR5_9HYME</name>
<dbReference type="Gene3D" id="3.10.10.10">
    <property type="entry name" value="HIV Type 1 Reverse Transcriptase, subunit A, domain 1"/>
    <property type="match status" value="1"/>
</dbReference>
<evidence type="ECO:0000313" key="1">
    <source>
        <dbReference type="EMBL" id="CAD1540716.1"/>
    </source>
</evidence>
<dbReference type="SUPFAM" id="SSF50630">
    <property type="entry name" value="Acid proteases"/>
    <property type="match status" value="1"/>
</dbReference>
<protein>
    <recommendedName>
        <fullName evidence="2">Peptidase A2 domain-containing protein</fullName>
    </recommendedName>
</protein>
<organism evidence="1">
    <name type="scientific">Bracon brevicornis</name>
    <dbReference type="NCBI Taxonomy" id="1563983"/>
    <lineage>
        <taxon>Eukaryota</taxon>
        <taxon>Metazoa</taxon>
        <taxon>Ecdysozoa</taxon>
        <taxon>Arthropoda</taxon>
        <taxon>Hexapoda</taxon>
        <taxon>Insecta</taxon>
        <taxon>Pterygota</taxon>
        <taxon>Neoptera</taxon>
        <taxon>Endopterygota</taxon>
        <taxon>Hymenoptera</taxon>
        <taxon>Apocrita</taxon>
        <taxon>Ichneumonoidea</taxon>
        <taxon>Braconidae</taxon>
        <taxon>Braconinae</taxon>
        <taxon>Bracon</taxon>
    </lineage>
</organism>
<dbReference type="CDD" id="cd00303">
    <property type="entry name" value="retropepsin_like"/>
    <property type="match status" value="1"/>
</dbReference>
<accession>A0A6V7INR5</accession>
<dbReference type="AlphaFoldDB" id="A0A6V7INR5"/>
<evidence type="ECO:0008006" key="2">
    <source>
        <dbReference type="Google" id="ProtNLM"/>
    </source>
</evidence>
<proteinExistence type="predicted"/>
<dbReference type="InterPro" id="IPR021109">
    <property type="entry name" value="Peptidase_aspartic_dom_sf"/>
</dbReference>
<gene>
    <name evidence="1" type="ORF">BBRV_LOCUS28951</name>
</gene>
<sequence>MFKIRDSEILRAFYVNITIQGVQVEPFVDSGSNKSFAAATTETALVKVGIYPKSVPPRSVVTAGCKIETSSSGFDCQVYRHGRRTRLRPFILRNLSEQFILGMDFLVTARIVIDFFDRTWHYRESPEDKIPFTLVDAINNIRPCGLCTLEEDQKIRLENFLQENLPPPEEKLGTTSKTSHRIDISNHPIRQRPHHTTPAIREIMWTEVEEMLENSIIVPSQSE</sequence>
<reference evidence="1" key="1">
    <citation type="submission" date="2020-07" db="EMBL/GenBank/DDBJ databases">
        <authorList>
            <person name="Ferguson B K."/>
        </authorList>
    </citation>
    <scope>NUCLEOTIDE SEQUENCE</scope>
    <source>
        <strain evidence="1">L06</strain>
    </source>
</reference>